<evidence type="ECO:0000256" key="1">
    <source>
        <dbReference type="SAM" id="MobiDB-lite"/>
    </source>
</evidence>
<gene>
    <name evidence="2" type="ORF">C1645_813750</name>
</gene>
<sequence length="217" mass="24635">MVDLCTKAAHEQTVSLESHPEQSTPLPANETPMSQVYQLDICPIEQHSICESEMPDDGKQEKEANYNGTHYHSSELMAIIAHWSEWYQIEVRDWQFLEPGEVKMTINSHHAADIVEAAKHLAGILLANLKSNRDQIEPEDENTNNVSKKEQNAKPNVKTIKDTDTVSVPEFMDNNNGNDELEYDKMSAKNIYNELLIFIESGELKVEDVPKITTIQN</sequence>
<dbReference type="AlphaFoldDB" id="A0A397TRK4"/>
<feature type="compositionally biased region" description="Polar residues" evidence="1">
    <location>
        <begin position="12"/>
        <end position="29"/>
    </location>
</feature>
<reference evidence="2 3" key="1">
    <citation type="submission" date="2018-06" db="EMBL/GenBank/DDBJ databases">
        <title>Comparative genomics reveals the genomic features of Rhizophagus irregularis, R. cerebriforme, R. diaphanum and Gigaspora rosea, and their symbiotic lifestyle signature.</title>
        <authorList>
            <person name="Morin E."/>
            <person name="San Clemente H."/>
            <person name="Chen E.C.H."/>
            <person name="De La Providencia I."/>
            <person name="Hainaut M."/>
            <person name="Kuo A."/>
            <person name="Kohler A."/>
            <person name="Murat C."/>
            <person name="Tang N."/>
            <person name="Roy S."/>
            <person name="Loubradou J."/>
            <person name="Henrissat B."/>
            <person name="Grigoriev I.V."/>
            <person name="Corradi N."/>
            <person name="Roux C."/>
            <person name="Martin F.M."/>
        </authorList>
    </citation>
    <scope>NUCLEOTIDE SEQUENCE [LARGE SCALE GENOMIC DNA]</scope>
    <source>
        <strain evidence="2 3">DAOM 227022</strain>
    </source>
</reference>
<accession>A0A397TRK4</accession>
<protein>
    <submittedName>
        <fullName evidence="2">Uncharacterized protein</fullName>
    </submittedName>
</protein>
<comment type="caution">
    <text evidence="2">The sequence shown here is derived from an EMBL/GenBank/DDBJ whole genome shotgun (WGS) entry which is preliminary data.</text>
</comment>
<dbReference type="Proteomes" id="UP000265703">
    <property type="component" value="Unassembled WGS sequence"/>
</dbReference>
<keyword evidence="3" id="KW-1185">Reference proteome</keyword>
<organism evidence="2 3">
    <name type="scientific">Glomus cerebriforme</name>
    <dbReference type="NCBI Taxonomy" id="658196"/>
    <lineage>
        <taxon>Eukaryota</taxon>
        <taxon>Fungi</taxon>
        <taxon>Fungi incertae sedis</taxon>
        <taxon>Mucoromycota</taxon>
        <taxon>Glomeromycotina</taxon>
        <taxon>Glomeromycetes</taxon>
        <taxon>Glomerales</taxon>
        <taxon>Glomeraceae</taxon>
        <taxon>Glomus</taxon>
    </lineage>
</organism>
<feature type="region of interest" description="Disordered" evidence="1">
    <location>
        <begin position="10"/>
        <end position="29"/>
    </location>
</feature>
<proteinExistence type="predicted"/>
<evidence type="ECO:0000313" key="3">
    <source>
        <dbReference type="Proteomes" id="UP000265703"/>
    </source>
</evidence>
<evidence type="ECO:0000313" key="2">
    <source>
        <dbReference type="EMBL" id="RIA97691.1"/>
    </source>
</evidence>
<dbReference type="EMBL" id="QKYT01000026">
    <property type="protein sequence ID" value="RIA97691.1"/>
    <property type="molecule type" value="Genomic_DNA"/>
</dbReference>
<name>A0A397TRK4_9GLOM</name>